<reference evidence="1" key="1">
    <citation type="submission" date="2024-10" db="EMBL/GenBank/DDBJ databases">
        <title>Strain of Rhizobium-related bacteria isolated fromm roots of Vavilovia formosa.</title>
        <authorList>
            <person name="Kimeklis A."/>
            <person name="Afonin A."/>
        </authorList>
    </citation>
    <scope>NUCLEOTIDE SEQUENCE</scope>
    <source>
        <strain evidence="1">Vaf-46</strain>
    </source>
</reference>
<evidence type="ECO:0000313" key="2">
    <source>
        <dbReference type="Proteomes" id="UP000078465"/>
    </source>
</evidence>
<name>A0ACD5EMP5_9HYPH</name>
<accession>A0ACD5EMP5</accession>
<dbReference type="EMBL" id="CP171853">
    <property type="protein sequence ID" value="XKM40414.1"/>
    <property type="molecule type" value="Genomic_DNA"/>
</dbReference>
<sequence length="84" mass="9849">MAKETSADFVSNPAWRHYAARLFPILPQSVTKPEKSRIMPGHIDPRIRRILCHRSLRQSLWLITGPIESLWQRFHSMVRIRTGT</sequence>
<gene>
    <name evidence="1" type="ORF">A4U53_031295</name>
</gene>
<evidence type="ECO:0000313" key="1">
    <source>
        <dbReference type="EMBL" id="XKM40414.1"/>
    </source>
</evidence>
<organism evidence="1 2">
    <name type="scientific">Rhizobium ruizarguesonis</name>
    <dbReference type="NCBI Taxonomy" id="2081791"/>
    <lineage>
        <taxon>Bacteria</taxon>
        <taxon>Pseudomonadati</taxon>
        <taxon>Pseudomonadota</taxon>
        <taxon>Alphaproteobacteria</taxon>
        <taxon>Hyphomicrobiales</taxon>
        <taxon>Rhizobiaceae</taxon>
        <taxon>Rhizobium/Agrobacterium group</taxon>
        <taxon>Rhizobium</taxon>
    </lineage>
</organism>
<dbReference type="Proteomes" id="UP000078465">
    <property type="component" value="Chromosome"/>
</dbReference>
<protein>
    <submittedName>
        <fullName evidence="1">Uncharacterized protein</fullName>
    </submittedName>
</protein>
<proteinExistence type="predicted"/>